<feature type="domain" description="Aminoglycoside phosphotransferase" evidence="1">
    <location>
        <begin position="1"/>
        <end position="157"/>
    </location>
</feature>
<dbReference type="PANTHER" id="PTHR21310:SF58">
    <property type="entry name" value="AMINOGLYCOSIDE PHOSPHOTRANSFERASE DOMAIN-CONTAINING PROTEIN"/>
    <property type="match status" value="1"/>
</dbReference>
<protein>
    <submittedName>
        <fullName evidence="2">Kinase-like protein</fullName>
    </submittedName>
</protein>
<dbReference type="GeneID" id="59350551"/>
<dbReference type="SUPFAM" id="SSF56112">
    <property type="entry name" value="Protein kinase-like (PK-like)"/>
    <property type="match status" value="1"/>
</dbReference>
<dbReference type="AlphaFoldDB" id="A0A8H6S6C3"/>
<evidence type="ECO:0000259" key="1">
    <source>
        <dbReference type="Pfam" id="PF01636"/>
    </source>
</evidence>
<reference evidence="2" key="1">
    <citation type="submission" date="2020-05" db="EMBL/GenBank/DDBJ databases">
        <title>Mycena genomes resolve the evolution of fungal bioluminescence.</title>
        <authorList>
            <person name="Tsai I.J."/>
        </authorList>
    </citation>
    <scope>NUCLEOTIDE SEQUENCE</scope>
    <source>
        <strain evidence="2">171206Taipei</strain>
    </source>
</reference>
<dbReference type="PANTHER" id="PTHR21310">
    <property type="entry name" value="AMINOGLYCOSIDE PHOSPHOTRANSFERASE-RELATED-RELATED"/>
    <property type="match status" value="1"/>
</dbReference>
<keyword evidence="3" id="KW-1185">Reference proteome</keyword>
<comment type="caution">
    <text evidence="2">The sequence shown here is derived from an EMBL/GenBank/DDBJ whole genome shotgun (WGS) entry which is preliminary data.</text>
</comment>
<name>A0A8H6S6C3_9AGAR</name>
<dbReference type="Gene3D" id="3.90.1200.10">
    <property type="match status" value="1"/>
</dbReference>
<dbReference type="GO" id="GO:0016301">
    <property type="term" value="F:kinase activity"/>
    <property type="evidence" value="ECO:0007669"/>
    <property type="project" value="UniProtKB-KW"/>
</dbReference>
<proteinExistence type="predicted"/>
<dbReference type="OrthoDB" id="2847173at2759"/>
<dbReference type="Proteomes" id="UP000636479">
    <property type="component" value="Unassembled WGS sequence"/>
</dbReference>
<accession>A0A8H6S6C3</accession>
<dbReference type="InterPro" id="IPR011009">
    <property type="entry name" value="Kinase-like_dom_sf"/>
</dbReference>
<dbReference type="InterPro" id="IPR051678">
    <property type="entry name" value="AGP_Transferase"/>
</dbReference>
<evidence type="ECO:0000313" key="3">
    <source>
        <dbReference type="Proteomes" id="UP000636479"/>
    </source>
</evidence>
<dbReference type="RefSeq" id="XP_037215867.1">
    <property type="nucleotide sequence ID" value="XM_037368035.1"/>
</dbReference>
<keyword evidence="2" id="KW-0418">Kinase</keyword>
<dbReference type="Pfam" id="PF01636">
    <property type="entry name" value="APH"/>
    <property type="match status" value="1"/>
</dbReference>
<organism evidence="2 3">
    <name type="scientific">Mycena indigotica</name>
    <dbReference type="NCBI Taxonomy" id="2126181"/>
    <lineage>
        <taxon>Eukaryota</taxon>
        <taxon>Fungi</taxon>
        <taxon>Dikarya</taxon>
        <taxon>Basidiomycota</taxon>
        <taxon>Agaricomycotina</taxon>
        <taxon>Agaricomycetes</taxon>
        <taxon>Agaricomycetidae</taxon>
        <taxon>Agaricales</taxon>
        <taxon>Marasmiineae</taxon>
        <taxon>Mycenaceae</taxon>
        <taxon>Mycena</taxon>
    </lineage>
</organism>
<keyword evidence="2" id="KW-0808">Transferase</keyword>
<dbReference type="InterPro" id="IPR002575">
    <property type="entry name" value="Aminoglycoside_PTrfase"/>
</dbReference>
<gene>
    <name evidence="2" type="ORF">MIND_01150500</name>
</gene>
<evidence type="ECO:0000313" key="2">
    <source>
        <dbReference type="EMBL" id="KAF7293704.1"/>
    </source>
</evidence>
<sequence>MEYIEGKELERVWGTMTSEEQRDVVRQLHGYLKQLHALTPPHPGAVEAIDGTACKDFHIRTNAEGCGPFASVTDFQEFLGYDWLMTRSEVRARFPQHEESLRICEQRAGPYRTVFTHCDLAPRNILVKGSTIVAIVDWEMATWMPEYWEYTTCAFANRNMPTFWDLMNEEGFPEQYPAEFGVERCLSSIVTRY</sequence>
<dbReference type="EMBL" id="JACAZF010000010">
    <property type="protein sequence ID" value="KAF7293704.1"/>
    <property type="molecule type" value="Genomic_DNA"/>
</dbReference>